<gene>
    <name evidence="1" type="ORF">WISP_127012</name>
</gene>
<evidence type="ECO:0000313" key="2">
    <source>
        <dbReference type="Proteomes" id="UP001145742"/>
    </source>
</evidence>
<organism evidence="1 2">
    <name type="scientific">Willisornis vidua</name>
    <name type="common">Xingu scale-backed antbird</name>
    <dbReference type="NCBI Taxonomy" id="1566151"/>
    <lineage>
        <taxon>Eukaryota</taxon>
        <taxon>Metazoa</taxon>
        <taxon>Chordata</taxon>
        <taxon>Craniata</taxon>
        <taxon>Vertebrata</taxon>
        <taxon>Euteleostomi</taxon>
        <taxon>Archelosauria</taxon>
        <taxon>Archosauria</taxon>
        <taxon>Dinosauria</taxon>
        <taxon>Saurischia</taxon>
        <taxon>Theropoda</taxon>
        <taxon>Coelurosauria</taxon>
        <taxon>Aves</taxon>
        <taxon>Neognathae</taxon>
        <taxon>Neoaves</taxon>
        <taxon>Telluraves</taxon>
        <taxon>Australaves</taxon>
        <taxon>Passeriformes</taxon>
        <taxon>Thamnophilidae</taxon>
        <taxon>Willisornis</taxon>
    </lineage>
</organism>
<dbReference type="EMBL" id="WHWB01034602">
    <property type="protein sequence ID" value="KAJ7407388.1"/>
    <property type="molecule type" value="Genomic_DNA"/>
</dbReference>
<reference evidence="1" key="1">
    <citation type="submission" date="2019-10" db="EMBL/GenBank/DDBJ databases">
        <authorList>
            <person name="Soares A.E.R."/>
            <person name="Aleixo A."/>
            <person name="Schneider P."/>
            <person name="Miyaki C.Y."/>
            <person name="Schneider M.P."/>
            <person name="Mello C."/>
            <person name="Vasconcelos A.T.R."/>
        </authorList>
    </citation>
    <scope>NUCLEOTIDE SEQUENCE</scope>
    <source>
        <tissue evidence="1">Muscle</tissue>
    </source>
</reference>
<protein>
    <submittedName>
        <fullName evidence="1">Uncharacterized protein</fullName>
    </submittedName>
</protein>
<evidence type="ECO:0000313" key="1">
    <source>
        <dbReference type="EMBL" id="KAJ7407388.1"/>
    </source>
</evidence>
<keyword evidence="2" id="KW-1185">Reference proteome</keyword>
<comment type="caution">
    <text evidence="1">The sequence shown here is derived from an EMBL/GenBank/DDBJ whole genome shotgun (WGS) entry which is preliminary data.</text>
</comment>
<proteinExistence type="predicted"/>
<sequence length="166" mass="17786">MGLARLCQHRLLMEALMLFQCQVEYGFVPSEKITAHQVVSLWGDCTSKRCKGPPTGKETVRLDMSLGAILGKLGARLGKLGAILGEPVPGWASWCQTGRAGARLGKLGAILGELVPDWASWCQAGQAGAILGELVPGWASWVPDWASWVPGWASWCHPGRAGCHPE</sequence>
<dbReference type="Proteomes" id="UP001145742">
    <property type="component" value="Unassembled WGS sequence"/>
</dbReference>
<name>A0ABQ9CRQ6_9PASS</name>
<accession>A0ABQ9CRQ6</accession>